<dbReference type="RefSeq" id="WP_068901518.1">
    <property type="nucleotide sequence ID" value="NZ_JBHUIF010000015.1"/>
</dbReference>
<dbReference type="InterPro" id="IPR015815">
    <property type="entry name" value="HIBADH-related"/>
</dbReference>
<dbReference type="InterPro" id="IPR036291">
    <property type="entry name" value="NAD(P)-bd_dom_sf"/>
</dbReference>
<dbReference type="PROSITE" id="PS00895">
    <property type="entry name" value="3_HYDROXYISOBUT_DH"/>
    <property type="match status" value="1"/>
</dbReference>
<dbReference type="SUPFAM" id="SSF51735">
    <property type="entry name" value="NAD(P)-binding Rossmann-fold domains"/>
    <property type="match status" value="1"/>
</dbReference>
<dbReference type="GO" id="GO:0051287">
    <property type="term" value="F:NAD binding"/>
    <property type="evidence" value="ECO:0007669"/>
    <property type="project" value="InterPro"/>
</dbReference>
<dbReference type="InterPro" id="IPR006115">
    <property type="entry name" value="6PGDH_NADP-bd"/>
</dbReference>
<evidence type="ECO:0000256" key="2">
    <source>
        <dbReference type="ARBA" id="ARBA00023002"/>
    </source>
</evidence>
<evidence type="ECO:0000256" key="3">
    <source>
        <dbReference type="ARBA" id="ARBA00023027"/>
    </source>
</evidence>
<dbReference type="OrthoDB" id="9786703at2"/>
<feature type="domain" description="3-hydroxyisobutyrate dehydrogenase-like NAD-binding" evidence="6">
    <location>
        <begin position="167"/>
        <end position="285"/>
    </location>
</feature>
<dbReference type="InterPro" id="IPR002204">
    <property type="entry name" value="3-OH-isobutyrate_DH-rel_CS"/>
</dbReference>
<dbReference type="GO" id="GO:0050661">
    <property type="term" value="F:NADP binding"/>
    <property type="evidence" value="ECO:0007669"/>
    <property type="project" value="InterPro"/>
</dbReference>
<comment type="caution">
    <text evidence="7">The sequence shown here is derived from an EMBL/GenBank/DDBJ whole genome shotgun (WGS) entry which is preliminary data.</text>
</comment>
<reference evidence="7 8" key="1">
    <citation type="submission" date="2016-05" db="EMBL/GenBank/DDBJ databases">
        <title>Genomic Taxonomy of the Vibrionaceae.</title>
        <authorList>
            <person name="Gomez-Gil B."/>
            <person name="Enciso-Ibarra J."/>
        </authorList>
    </citation>
    <scope>NUCLEOTIDE SEQUENCE [LARGE SCALE GENOMIC DNA]</scope>
    <source>
        <strain evidence="7 8">CAIM 1920</strain>
    </source>
</reference>
<comment type="similarity">
    <text evidence="1">Belongs to the HIBADH-related family.</text>
</comment>
<dbReference type="Proteomes" id="UP000094936">
    <property type="component" value="Unassembled WGS sequence"/>
</dbReference>
<accession>A0A1C3EKP6</accession>
<dbReference type="Gene3D" id="1.10.1040.10">
    <property type="entry name" value="N-(1-d-carboxylethyl)-l-norvaline Dehydrogenase, domain 2"/>
    <property type="match status" value="1"/>
</dbReference>
<keyword evidence="8" id="KW-1185">Reference proteome</keyword>
<dbReference type="AlphaFoldDB" id="A0A1C3EKP6"/>
<dbReference type="InterPro" id="IPR013328">
    <property type="entry name" value="6PGD_dom2"/>
</dbReference>
<keyword evidence="3" id="KW-0520">NAD</keyword>
<dbReference type="Pfam" id="PF03446">
    <property type="entry name" value="NAD_binding_2"/>
    <property type="match status" value="1"/>
</dbReference>
<evidence type="ECO:0000256" key="1">
    <source>
        <dbReference type="ARBA" id="ARBA00009080"/>
    </source>
</evidence>
<evidence type="ECO:0000313" key="7">
    <source>
        <dbReference type="EMBL" id="ODA33808.1"/>
    </source>
</evidence>
<sequence>MSQKVAFIGLGNMGFPMAGHLSRLGSTLKVFNRSAEKALNWRRKHVGQVCASPAEAAKDSDVVFICVGNDNDVRDVVYGERGVLETAKPGTTFVDHTTTSAQLARELADVFSEHECQFVDAPVSGGQAGAEAGQLAVMAGGNESDLNEITQALNTYSRVVTLMGPHGSGQLCKMVNQICVTGVLQSLSEGVNFALRSGLDIQKVFATLSQGAAGSWQMANRASTMANDDFDFGFAIEWMIKDLTYCLDEGHRIDAQLPLTEQTLQRYEELAQNGDSRSDISALIKQFNQKKQ</sequence>
<proteinExistence type="inferred from homology"/>
<keyword evidence="2" id="KW-0560">Oxidoreductase</keyword>
<evidence type="ECO:0000259" key="5">
    <source>
        <dbReference type="Pfam" id="PF03446"/>
    </source>
</evidence>
<name>A0A1C3EKP6_9GAMM</name>
<feature type="domain" description="6-phosphogluconate dehydrogenase NADP-binding" evidence="5">
    <location>
        <begin position="4"/>
        <end position="164"/>
    </location>
</feature>
<dbReference type="PANTHER" id="PTHR43060:SF15">
    <property type="entry name" value="3-HYDROXYISOBUTYRATE DEHYDROGENASE-LIKE 1, MITOCHONDRIAL-RELATED"/>
    <property type="match status" value="1"/>
</dbReference>
<dbReference type="STRING" id="1080227.A8L45_09030"/>
<dbReference type="GO" id="GO:0016491">
    <property type="term" value="F:oxidoreductase activity"/>
    <property type="evidence" value="ECO:0007669"/>
    <property type="project" value="UniProtKB-KW"/>
</dbReference>
<evidence type="ECO:0000256" key="4">
    <source>
        <dbReference type="PIRSR" id="PIRSR000103-1"/>
    </source>
</evidence>
<evidence type="ECO:0000313" key="8">
    <source>
        <dbReference type="Proteomes" id="UP000094936"/>
    </source>
</evidence>
<organism evidence="7 8">
    <name type="scientific">Veronia pacifica</name>
    <dbReference type="NCBI Taxonomy" id="1080227"/>
    <lineage>
        <taxon>Bacteria</taxon>
        <taxon>Pseudomonadati</taxon>
        <taxon>Pseudomonadota</taxon>
        <taxon>Gammaproteobacteria</taxon>
        <taxon>Vibrionales</taxon>
        <taxon>Vibrionaceae</taxon>
        <taxon>Veronia</taxon>
    </lineage>
</organism>
<dbReference type="Gene3D" id="3.40.50.720">
    <property type="entry name" value="NAD(P)-binding Rossmann-like Domain"/>
    <property type="match status" value="1"/>
</dbReference>
<dbReference type="GO" id="GO:0016054">
    <property type="term" value="P:organic acid catabolic process"/>
    <property type="evidence" value="ECO:0007669"/>
    <property type="project" value="UniProtKB-ARBA"/>
</dbReference>
<evidence type="ECO:0000259" key="6">
    <source>
        <dbReference type="Pfam" id="PF14833"/>
    </source>
</evidence>
<dbReference type="PANTHER" id="PTHR43060">
    <property type="entry name" value="3-HYDROXYISOBUTYRATE DEHYDROGENASE-LIKE 1, MITOCHONDRIAL-RELATED"/>
    <property type="match status" value="1"/>
</dbReference>
<dbReference type="PIRSF" id="PIRSF000103">
    <property type="entry name" value="HIBADH"/>
    <property type="match status" value="1"/>
</dbReference>
<gene>
    <name evidence="7" type="ORF">A8L45_09030</name>
</gene>
<dbReference type="EMBL" id="LYBM01000013">
    <property type="protein sequence ID" value="ODA33808.1"/>
    <property type="molecule type" value="Genomic_DNA"/>
</dbReference>
<dbReference type="SUPFAM" id="SSF48179">
    <property type="entry name" value="6-phosphogluconate dehydrogenase C-terminal domain-like"/>
    <property type="match status" value="1"/>
</dbReference>
<feature type="active site" evidence="4">
    <location>
        <position position="173"/>
    </location>
</feature>
<dbReference type="InterPro" id="IPR008927">
    <property type="entry name" value="6-PGluconate_DH-like_C_sf"/>
</dbReference>
<protein>
    <submittedName>
        <fullName evidence="7">2-hydroxy-3-oxopropionate reductase</fullName>
    </submittedName>
</protein>
<dbReference type="InterPro" id="IPR029154">
    <property type="entry name" value="HIBADH-like_NADP-bd"/>
</dbReference>
<dbReference type="Pfam" id="PF14833">
    <property type="entry name" value="NAD_binding_11"/>
    <property type="match status" value="1"/>
</dbReference>